<evidence type="ECO:0000313" key="11">
    <source>
        <dbReference type="Proteomes" id="UP001239215"/>
    </source>
</evidence>
<dbReference type="InterPro" id="IPR039420">
    <property type="entry name" value="WalR-like"/>
</dbReference>
<evidence type="ECO:0000259" key="9">
    <source>
        <dbReference type="PROSITE" id="PS51755"/>
    </source>
</evidence>
<accession>A0AAJ1U0V3</accession>
<evidence type="ECO:0000256" key="3">
    <source>
        <dbReference type="ARBA" id="ARBA00023125"/>
    </source>
</evidence>
<feature type="domain" description="OmpR/PhoB-type" evidence="9">
    <location>
        <begin position="129"/>
        <end position="224"/>
    </location>
</feature>
<dbReference type="GO" id="GO:0000976">
    <property type="term" value="F:transcription cis-regulatory region binding"/>
    <property type="evidence" value="ECO:0007669"/>
    <property type="project" value="TreeGrafter"/>
</dbReference>
<evidence type="ECO:0000259" key="8">
    <source>
        <dbReference type="PROSITE" id="PS50110"/>
    </source>
</evidence>
<evidence type="ECO:0000256" key="6">
    <source>
        <dbReference type="PROSITE-ProRule" id="PRU00169"/>
    </source>
</evidence>
<dbReference type="SMART" id="SM00862">
    <property type="entry name" value="Trans_reg_C"/>
    <property type="match status" value="1"/>
</dbReference>
<dbReference type="AlphaFoldDB" id="A0AAJ1U0V3"/>
<evidence type="ECO:0000256" key="5">
    <source>
        <dbReference type="ARBA" id="ARBA00041201"/>
    </source>
</evidence>
<dbReference type="PROSITE" id="PS51755">
    <property type="entry name" value="OMPR_PHOB"/>
    <property type="match status" value="1"/>
</dbReference>
<dbReference type="PANTHER" id="PTHR48111">
    <property type="entry name" value="REGULATOR OF RPOS"/>
    <property type="match status" value="1"/>
</dbReference>
<dbReference type="InterPro" id="IPR001789">
    <property type="entry name" value="Sig_transdc_resp-reg_receiver"/>
</dbReference>
<dbReference type="GO" id="GO:0000156">
    <property type="term" value="F:phosphorelay response regulator activity"/>
    <property type="evidence" value="ECO:0007669"/>
    <property type="project" value="TreeGrafter"/>
</dbReference>
<keyword evidence="4" id="KW-0804">Transcription</keyword>
<dbReference type="Pfam" id="PF00486">
    <property type="entry name" value="Trans_reg_C"/>
    <property type="match status" value="1"/>
</dbReference>
<dbReference type="SMART" id="SM00448">
    <property type="entry name" value="REC"/>
    <property type="match status" value="1"/>
</dbReference>
<dbReference type="EMBL" id="JAUTAN010000001">
    <property type="protein sequence ID" value="MDQ1105931.1"/>
    <property type="molecule type" value="Genomic_DNA"/>
</dbReference>
<reference evidence="10" key="1">
    <citation type="submission" date="2023-07" db="EMBL/GenBank/DDBJ databases">
        <title>Functional and genomic diversity of the sorghum phyllosphere microbiome.</title>
        <authorList>
            <person name="Shade A."/>
        </authorList>
    </citation>
    <scope>NUCLEOTIDE SEQUENCE</scope>
    <source>
        <strain evidence="10">SORGH_AS_1067</strain>
    </source>
</reference>
<dbReference type="InterPro" id="IPR036388">
    <property type="entry name" value="WH-like_DNA-bd_sf"/>
</dbReference>
<dbReference type="Gene3D" id="3.40.50.2300">
    <property type="match status" value="1"/>
</dbReference>
<dbReference type="Proteomes" id="UP001239215">
    <property type="component" value="Unassembled WGS sequence"/>
</dbReference>
<dbReference type="GO" id="GO:0032993">
    <property type="term" value="C:protein-DNA complex"/>
    <property type="evidence" value="ECO:0007669"/>
    <property type="project" value="TreeGrafter"/>
</dbReference>
<name>A0AAJ1U0V3_9ACTN</name>
<feature type="modified residue" description="4-aspartylphosphate" evidence="6">
    <location>
        <position position="52"/>
    </location>
</feature>
<dbReference type="GO" id="GO:0005829">
    <property type="term" value="C:cytosol"/>
    <property type="evidence" value="ECO:0007669"/>
    <property type="project" value="TreeGrafter"/>
</dbReference>
<proteinExistence type="predicted"/>
<keyword evidence="3 7" id="KW-0238">DNA-binding</keyword>
<dbReference type="PROSITE" id="PS50110">
    <property type="entry name" value="RESPONSE_REGULATORY"/>
    <property type="match status" value="1"/>
</dbReference>
<evidence type="ECO:0000313" key="10">
    <source>
        <dbReference type="EMBL" id="MDQ1105931.1"/>
    </source>
</evidence>
<feature type="domain" description="Response regulatory" evidence="8">
    <location>
        <begin position="5"/>
        <end position="116"/>
    </location>
</feature>
<protein>
    <recommendedName>
        <fullName evidence="5">Sensory transduction protein RegX3</fullName>
    </recommendedName>
</protein>
<dbReference type="Pfam" id="PF00072">
    <property type="entry name" value="Response_reg"/>
    <property type="match status" value="1"/>
</dbReference>
<dbReference type="CDD" id="cd00383">
    <property type="entry name" value="trans_reg_C"/>
    <property type="match status" value="1"/>
</dbReference>
<evidence type="ECO:0000256" key="2">
    <source>
        <dbReference type="ARBA" id="ARBA00023015"/>
    </source>
</evidence>
<dbReference type="PANTHER" id="PTHR48111:SF72">
    <property type="entry name" value="SENSORY TRANSDUCTION PROTEIN REGX3"/>
    <property type="match status" value="1"/>
</dbReference>
<dbReference type="Gene3D" id="6.10.250.690">
    <property type="match status" value="1"/>
</dbReference>
<evidence type="ECO:0000256" key="7">
    <source>
        <dbReference type="PROSITE-ProRule" id="PRU01091"/>
    </source>
</evidence>
<keyword evidence="2" id="KW-0805">Transcription regulation</keyword>
<dbReference type="GO" id="GO:0006355">
    <property type="term" value="P:regulation of DNA-templated transcription"/>
    <property type="evidence" value="ECO:0007669"/>
    <property type="project" value="InterPro"/>
</dbReference>
<sequence length="225" mass="24283">MRRMRILIVEDDDSVAGALRAVLERHGHATVRATRSDDALRRHRGADAVLLDLGLAEGDGFDVLQGLRQVSDVPVIVVSARGDERSVVRGLHLGADDYLVKPIRMSELLARLGVVTRRRGAQDAGSDTGQRVVAGDVEVDLATRRVVVGGAPVALTTKEFAVLAVLARRPGEAVSKQLLLDEVWGDTSQSAARSCDVHLTQLRGKIGRPGLVETIRGYGYRLQVD</sequence>
<keyword evidence="1 6" id="KW-0597">Phosphoprotein</keyword>
<feature type="DNA-binding region" description="OmpR/PhoB-type" evidence="7">
    <location>
        <begin position="129"/>
        <end position="224"/>
    </location>
</feature>
<dbReference type="InterPro" id="IPR001867">
    <property type="entry name" value="OmpR/PhoB-type_DNA-bd"/>
</dbReference>
<comment type="caution">
    <text evidence="10">The sequence shown here is derived from an EMBL/GenBank/DDBJ whole genome shotgun (WGS) entry which is preliminary data.</text>
</comment>
<dbReference type="Gene3D" id="1.10.10.10">
    <property type="entry name" value="Winged helix-like DNA-binding domain superfamily/Winged helix DNA-binding domain"/>
    <property type="match status" value="1"/>
</dbReference>
<evidence type="ECO:0000256" key="4">
    <source>
        <dbReference type="ARBA" id="ARBA00023163"/>
    </source>
</evidence>
<gene>
    <name evidence="10" type="ORF">QE405_003215</name>
</gene>
<dbReference type="InterPro" id="IPR011006">
    <property type="entry name" value="CheY-like_superfamily"/>
</dbReference>
<organism evidence="10 11">
    <name type="scientific">Nocardioides zeae</name>
    <dbReference type="NCBI Taxonomy" id="1457234"/>
    <lineage>
        <taxon>Bacteria</taxon>
        <taxon>Bacillati</taxon>
        <taxon>Actinomycetota</taxon>
        <taxon>Actinomycetes</taxon>
        <taxon>Propionibacteriales</taxon>
        <taxon>Nocardioidaceae</taxon>
        <taxon>Nocardioides</taxon>
    </lineage>
</organism>
<evidence type="ECO:0000256" key="1">
    <source>
        <dbReference type="ARBA" id="ARBA00022553"/>
    </source>
</evidence>
<dbReference type="SUPFAM" id="SSF52172">
    <property type="entry name" value="CheY-like"/>
    <property type="match status" value="1"/>
</dbReference>